<dbReference type="AlphaFoldDB" id="A0AAD5ZYC3"/>
<dbReference type="InterPro" id="IPR050647">
    <property type="entry name" value="Plant_LRR-RLKs"/>
</dbReference>
<keyword evidence="11" id="KW-0325">Glycoprotein</keyword>
<name>A0AAD5ZYC3_9POAL</name>
<dbReference type="Pfam" id="PF07714">
    <property type="entry name" value="PK_Tyr_Ser-Thr"/>
    <property type="match status" value="1"/>
</dbReference>
<dbReference type="Pfam" id="PF08263">
    <property type="entry name" value="LRRNT_2"/>
    <property type="match status" value="1"/>
</dbReference>
<evidence type="ECO:0000256" key="8">
    <source>
        <dbReference type="ARBA" id="ARBA00022989"/>
    </source>
</evidence>
<feature type="domain" description="Protein kinase" evidence="15">
    <location>
        <begin position="421"/>
        <end position="718"/>
    </location>
</feature>
<dbReference type="FunFam" id="3.30.200.20:FF:000433">
    <property type="entry name" value="Predicted protein"/>
    <property type="match status" value="1"/>
</dbReference>
<feature type="chain" id="PRO_5042007856" description="Protein kinase domain-containing protein" evidence="14">
    <location>
        <begin position="25"/>
        <end position="806"/>
    </location>
</feature>
<organism evidence="16 17">
    <name type="scientific">Rhynchospora tenuis</name>
    <dbReference type="NCBI Taxonomy" id="198213"/>
    <lineage>
        <taxon>Eukaryota</taxon>
        <taxon>Viridiplantae</taxon>
        <taxon>Streptophyta</taxon>
        <taxon>Embryophyta</taxon>
        <taxon>Tracheophyta</taxon>
        <taxon>Spermatophyta</taxon>
        <taxon>Magnoliopsida</taxon>
        <taxon>Liliopsida</taxon>
        <taxon>Poales</taxon>
        <taxon>Cyperaceae</taxon>
        <taxon>Cyperoideae</taxon>
        <taxon>Rhynchosporeae</taxon>
        <taxon>Rhynchospora</taxon>
    </lineage>
</organism>
<keyword evidence="4 14" id="KW-0732">Signal</keyword>
<feature type="region of interest" description="Disordered" evidence="12">
    <location>
        <begin position="508"/>
        <end position="527"/>
    </location>
</feature>
<keyword evidence="8 13" id="KW-1133">Transmembrane helix</keyword>
<accession>A0AAD5ZYC3</accession>
<feature type="region of interest" description="Disordered" evidence="12">
    <location>
        <begin position="305"/>
        <end position="327"/>
    </location>
</feature>
<evidence type="ECO:0000256" key="5">
    <source>
        <dbReference type="ARBA" id="ARBA00022737"/>
    </source>
</evidence>
<evidence type="ECO:0000256" key="10">
    <source>
        <dbReference type="ARBA" id="ARBA00023170"/>
    </source>
</evidence>
<keyword evidence="3 13" id="KW-0812">Transmembrane</keyword>
<evidence type="ECO:0000256" key="12">
    <source>
        <dbReference type="SAM" id="MobiDB-lite"/>
    </source>
</evidence>
<dbReference type="GO" id="GO:0004672">
    <property type="term" value="F:protein kinase activity"/>
    <property type="evidence" value="ECO:0007669"/>
    <property type="project" value="InterPro"/>
</dbReference>
<dbReference type="PANTHER" id="PTHR48056:SF81">
    <property type="entry name" value="RECEPTOR PROTEIN-TYROSINE KINASE CEPR1"/>
    <property type="match status" value="1"/>
</dbReference>
<dbReference type="FunFam" id="3.80.10.10:FF:000041">
    <property type="entry name" value="LRR receptor-like serine/threonine-protein kinase ERECTA"/>
    <property type="match status" value="1"/>
</dbReference>
<dbReference type="PANTHER" id="PTHR48056">
    <property type="entry name" value="LRR RECEPTOR-LIKE SERINE/THREONINE-PROTEIN KINASE-RELATED"/>
    <property type="match status" value="1"/>
</dbReference>
<feature type="region of interest" description="Disordered" evidence="12">
    <location>
        <begin position="763"/>
        <end position="806"/>
    </location>
</feature>
<evidence type="ECO:0000256" key="7">
    <source>
        <dbReference type="ARBA" id="ARBA00022840"/>
    </source>
</evidence>
<dbReference type="Gene3D" id="3.80.10.10">
    <property type="entry name" value="Ribonuclease Inhibitor"/>
    <property type="match status" value="1"/>
</dbReference>
<dbReference type="InterPro" id="IPR001611">
    <property type="entry name" value="Leu-rich_rpt"/>
</dbReference>
<feature type="region of interest" description="Disordered" evidence="12">
    <location>
        <begin position="371"/>
        <end position="402"/>
    </location>
</feature>
<dbReference type="Gene3D" id="1.10.510.10">
    <property type="entry name" value="Transferase(Phosphotransferase) domain 1"/>
    <property type="match status" value="1"/>
</dbReference>
<evidence type="ECO:0000256" key="9">
    <source>
        <dbReference type="ARBA" id="ARBA00023136"/>
    </source>
</evidence>
<evidence type="ECO:0000256" key="3">
    <source>
        <dbReference type="ARBA" id="ARBA00022692"/>
    </source>
</evidence>
<dbReference type="FunFam" id="1.10.510.10:FF:000448">
    <property type="entry name" value="Putative LRR receptor-like serine/threonine-protein kinase"/>
    <property type="match status" value="1"/>
</dbReference>
<dbReference type="Pfam" id="PF13855">
    <property type="entry name" value="LRR_8"/>
    <property type="match status" value="1"/>
</dbReference>
<dbReference type="GO" id="GO:0005524">
    <property type="term" value="F:ATP binding"/>
    <property type="evidence" value="ECO:0007669"/>
    <property type="project" value="UniProtKB-KW"/>
</dbReference>
<keyword evidence="17" id="KW-1185">Reference proteome</keyword>
<keyword evidence="2" id="KW-0433">Leucine-rich repeat</keyword>
<keyword evidence="9 13" id="KW-0472">Membrane</keyword>
<evidence type="ECO:0000256" key="14">
    <source>
        <dbReference type="SAM" id="SignalP"/>
    </source>
</evidence>
<dbReference type="GO" id="GO:0033612">
    <property type="term" value="F:receptor serine/threonine kinase binding"/>
    <property type="evidence" value="ECO:0007669"/>
    <property type="project" value="TreeGrafter"/>
</dbReference>
<evidence type="ECO:0000259" key="15">
    <source>
        <dbReference type="PROSITE" id="PS50011"/>
    </source>
</evidence>
<feature type="transmembrane region" description="Helical" evidence="13">
    <location>
        <begin position="59"/>
        <end position="78"/>
    </location>
</feature>
<keyword evidence="6" id="KW-0547">Nucleotide-binding</keyword>
<evidence type="ECO:0000256" key="6">
    <source>
        <dbReference type="ARBA" id="ARBA00022741"/>
    </source>
</evidence>
<dbReference type="InterPro" id="IPR000719">
    <property type="entry name" value="Prot_kinase_dom"/>
</dbReference>
<reference evidence="16 17" key="1">
    <citation type="journal article" date="2022" name="Cell">
        <title>Repeat-based holocentromeres influence genome architecture and karyotype evolution.</title>
        <authorList>
            <person name="Hofstatter P.G."/>
            <person name="Thangavel G."/>
            <person name="Lux T."/>
            <person name="Neumann P."/>
            <person name="Vondrak T."/>
            <person name="Novak P."/>
            <person name="Zhang M."/>
            <person name="Costa L."/>
            <person name="Castellani M."/>
            <person name="Scott A."/>
            <person name="Toegelov H."/>
            <person name="Fuchs J."/>
            <person name="Mata-Sucre Y."/>
            <person name="Dias Y."/>
            <person name="Vanzela A.L.L."/>
            <person name="Huettel B."/>
            <person name="Almeida C.C.S."/>
            <person name="Simkova H."/>
            <person name="Souza G."/>
            <person name="Pedrosa-Harand A."/>
            <person name="Macas J."/>
            <person name="Mayer K.F.X."/>
            <person name="Houben A."/>
            <person name="Marques A."/>
        </authorList>
    </citation>
    <scope>NUCLEOTIDE SEQUENCE [LARGE SCALE GENOMIC DNA]</scope>
    <source>
        <strain evidence="16">RhyTen1mFocal</strain>
    </source>
</reference>
<evidence type="ECO:0000256" key="11">
    <source>
        <dbReference type="ARBA" id="ARBA00023180"/>
    </source>
</evidence>
<keyword evidence="5" id="KW-0677">Repeat</keyword>
<dbReference type="SUPFAM" id="SSF56112">
    <property type="entry name" value="Protein kinase-like (PK-like)"/>
    <property type="match status" value="1"/>
</dbReference>
<dbReference type="PROSITE" id="PS50011">
    <property type="entry name" value="PROTEIN_KINASE_DOM"/>
    <property type="match status" value="1"/>
</dbReference>
<dbReference type="Proteomes" id="UP001210211">
    <property type="component" value="Unassembled WGS sequence"/>
</dbReference>
<evidence type="ECO:0000313" key="16">
    <source>
        <dbReference type="EMBL" id="KAJ3706133.1"/>
    </source>
</evidence>
<evidence type="ECO:0000256" key="13">
    <source>
        <dbReference type="SAM" id="Phobius"/>
    </source>
</evidence>
<evidence type="ECO:0000256" key="1">
    <source>
        <dbReference type="ARBA" id="ARBA00004370"/>
    </source>
</evidence>
<dbReference type="EMBL" id="JAMRDG010000001">
    <property type="protein sequence ID" value="KAJ3706133.1"/>
    <property type="molecule type" value="Genomic_DNA"/>
</dbReference>
<dbReference type="GO" id="GO:0016020">
    <property type="term" value="C:membrane"/>
    <property type="evidence" value="ECO:0007669"/>
    <property type="project" value="UniProtKB-SubCell"/>
</dbReference>
<dbReference type="InterPro" id="IPR011009">
    <property type="entry name" value="Kinase-like_dom_sf"/>
</dbReference>
<sequence length="806" mass="89081">MTLSPLFLFLFLLSFSFLFSPIQTQPLSNSTELFALYSLRSSLSIRASYWPLKSDPCTTWTGVGCLFGRVVSISLTGLRRTRLGKLNPQFSVDGLQNLSLLTTFNASGFYLPGSIPIWFGHLGSGFTTLDLGFTGVTGSIPVELSLLSNLESLVLSHNNLSGTIPSQLGYVPSLTHIDLGFNNLSGSVPDSIWALPELKYLDLSSNQLTGQVPQTLPMRNGTSYTFNISNNLFYGKVSSAVELLMGSFNLSDISNNYFEGSLNSHVKGNMNCFYNTSDQRSISDCAEFYKQRGLLYDQFASSPSDHAHTMPNLPTGEASYNTKKGKSKTKNHKKKYIIAGSIGAAGLVVLITILVLVFICVCRRRNRTQPMSRRGSSLTSVHAQASPLATTQVPTPTGTRNPSAVADSFTFDKLACATSDFTEDKCLKHGHTGDIYHGMLEDGSHVAVKRVNGNLVKKEGALGELGFFEKLSHARFVPFLGHVVREEQKEEFYVYRFMVKGDMTGALHKRHKEDEEEEHETKPESQLEELPSLDWITRLKIATGVAEALCILHHECNPPIVHRDIQASSILLDDKFEVRLGSLSEVCTQQGDGHYSVFSRILRSSKSLDKVISGPPAACSYDIFCLGKVLLELVTGKLGLSGSDDPATADWIETALTHITIQDRDSIAKIIDPSLFMYEDHLEEVWAMALVAKSCLNPRPSKRPLARYVLKALENPLRVVREEERTSSFSGRIRTMSSRSSWRGAFHGSWRFGSDVTSSGQIAENRSFRHSIKSQGSEKSFSHKRNSREVAPEPSDLEEGAIEIRP</sequence>
<evidence type="ECO:0000256" key="4">
    <source>
        <dbReference type="ARBA" id="ARBA00022729"/>
    </source>
</evidence>
<comment type="subcellular location">
    <subcellularLocation>
        <location evidence="1">Membrane</location>
    </subcellularLocation>
</comment>
<dbReference type="InterPro" id="IPR001245">
    <property type="entry name" value="Ser-Thr/Tyr_kinase_cat_dom"/>
</dbReference>
<comment type="caution">
    <text evidence="16">The sequence shown here is derived from an EMBL/GenBank/DDBJ whole genome shotgun (WGS) entry which is preliminary data.</text>
</comment>
<keyword evidence="10" id="KW-0675">Receptor</keyword>
<evidence type="ECO:0000256" key="2">
    <source>
        <dbReference type="ARBA" id="ARBA00022614"/>
    </source>
</evidence>
<feature type="signal peptide" evidence="14">
    <location>
        <begin position="1"/>
        <end position="24"/>
    </location>
</feature>
<feature type="transmembrane region" description="Helical" evidence="13">
    <location>
        <begin position="336"/>
        <end position="359"/>
    </location>
</feature>
<keyword evidence="7" id="KW-0067">ATP-binding</keyword>
<evidence type="ECO:0000313" key="17">
    <source>
        <dbReference type="Proteomes" id="UP001210211"/>
    </source>
</evidence>
<dbReference type="Gene3D" id="3.30.200.20">
    <property type="entry name" value="Phosphorylase Kinase, domain 1"/>
    <property type="match status" value="1"/>
</dbReference>
<dbReference type="InterPro" id="IPR013210">
    <property type="entry name" value="LRR_N_plant-typ"/>
</dbReference>
<gene>
    <name evidence="16" type="ORF">LUZ61_009838</name>
</gene>
<dbReference type="InterPro" id="IPR032675">
    <property type="entry name" value="LRR_dom_sf"/>
</dbReference>
<feature type="compositionally biased region" description="Acidic residues" evidence="12">
    <location>
        <begin position="795"/>
        <end position="806"/>
    </location>
</feature>
<dbReference type="PRINTS" id="PR00019">
    <property type="entry name" value="LEURICHRPT"/>
</dbReference>
<proteinExistence type="predicted"/>
<dbReference type="SUPFAM" id="SSF52058">
    <property type="entry name" value="L domain-like"/>
    <property type="match status" value="1"/>
</dbReference>
<protein>
    <recommendedName>
        <fullName evidence="15">Protein kinase domain-containing protein</fullName>
    </recommendedName>
</protein>